<feature type="region of interest" description="Disordered" evidence="5">
    <location>
        <begin position="1"/>
        <end position="93"/>
    </location>
</feature>
<dbReference type="InterPro" id="IPR050511">
    <property type="entry name" value="AMPK_gamma/SDS23_families"/>
</dbReference>
<feature type="region of interest" description="Disordered" evidence="5">
    <location>
        <begin position="621"/>
        <end position="659"/>
    </location>
</feature>
<gene>
    <name evidence="7" type="ORF">FA10DRAFT_267862</name>
</gene>
<feature type="compositionally biased region" description="Polar residues" evidence="5">
    <location>
        <begin position="803"/>
        <end position="819"/>
    </location>
</feature>
<feature type="domain" description="CBS" evidence="6">
    <location>
        <begin position="308"/>
        <end position="370"/>
    </location>
</feature>
<feature type="compositionally biased region" description="Basic and acidic residues" evidence="5">
    <location>
        <begin position="622"/>
        <end position="634"/>
    </location>
</feature>
<dbReference type="FunCoup" id="A0A316YKW7">
    <property type="interactions" value="109"/>
</dbReference>
<protein>
    <recommendedName>
        <fullName evidence="6">CBS domain-containing protein</fullName>
    </recommendedName>
</protein>
<feature type="compositionally biased region" description="Gly residues" evidence="5">
    <location>
        <begin position="733"/>
        <end position="744"/>
    </location>
</feature>
<evidence type="ECO:0000256" key="3">
    <source>
        <dbReference type="ARBA" id="ARBA00023122"/>
    </source>
</evidence>
<feature type="compositionally biased region" description="Low complexity" evidence="5">
    <location>
        <begin position="717"/>
        <end position="732"/>
    </location>
</feature>
<feature type="compositionally biased region" description="Low complexity" evidence="5">
    <location>
        <begin position="448"/>
        <end position="458"/>
    </location>
</feature>
<feature type="region of interest" description="Disordered" evidence="5">
    <location>
        <begin position="397"/>
        <end position="496"/>
    </location>
</feature>
<dbReference type="GeneID" id="37043997"/>
<feature type="compositionally biased region" description="Low complexity" evidence="5">
    <location>
        <begin position="397"/>
        <end position="438"/>
    </location>
</feature>
<dbReference type="Pfam" id="PF00571">
    <property type="entry name" value="CBS"/>
    <property type="match status" value="1"/>
</dbReference>
<dbReference type="OrthoDB" id="286637at2759"/>
<evidence type="ECO:0000259" key="6">
    <source>
        <dbReference type="PROSITE" id="PS51371"/>
    </source>
</evidence>
<evidence type="ECO:0000256" key="1">
    <source>
        <dbReference type="ARBA" id="ARBA00006750"/>
    </source>
</evidence>
<dbReference type="Gene3D" id="3.10.580.10">
    <property type="entry name" value="CBS-domain"/>
    <property type="match status" value="3"/>
</dbReference>
<feature type="compositionally biased region" description="Low complexity" evidence="5">
    <location>
        <begin position="636"/>
        <end position="652"/>
    </location>
</feature>
<keyword evidence="3 4" id="KW-0129">CBS domain</keyword>
<dbReference type="PROSITE" id="PS51371">
    <property type="entry name" value="CBS"/>
    <property type="match status" value="2"/>
</dbReference>
<dbReference type="GO" id="GO:0019887">
    <property type="term" value="F:protein kinase regulator activity"/>
    <property type="evidence" value="ECO:0007669"/>
    <property type="project" value="TreeGrafter"/>
</dbReference>
<evidence type="ECO:0000256" key="2">
    <source>
        <dbReference type="ARBA" id="ARBA00022737"/>
    </source>
</evidence>
<dbReference type="GO" id="GO:0019901">
    <property type="term" value="F:protein kinase binding"/>
    <property type="evidence" value="ECO:0007669"/>
    <property type="project" value="TreeGrafter"/>
</dbReference>
<feature type="compositionally biased region" description="Low complexity" evidence="5">
    <location>
        <begin position="36"/>
        <end position="53"/>
    </location>
</feature>
<feature type="compositionally biased region" description="Low complexity" evidence="5">
    <location>
        <begin position="155"/>
        <end position="180"/>
    </location>
</feature>
<dbReference type="InParanoid" id="A0A316YKW7"/>
<dbReference type="CDD" id="cd04641">
    <property type="entry name" value="CBS_euAMPK_gamma-like_repeat2"/>
    <property type="match status" value="1"/>
</dbReference>
<dbReference type="InterPro" id="IPR000644">
    <property type="entry name" value="CBS_dom"/>
</dbReference>
<comment type="similarity">
    <text evidence="1">Belongs to the 5'-AMP-activated protein kinase gamma subunit family.</text>
</comment>
<dbReference type="SMART" id="SM00116">
    <property type="entry name" value="CBS"/>
    <property type="match status" value="3"/>
</dbReference>
<feature type="compositionally biased region" description="Polar residues" evidence="5">
    <location>
        <begin position="76"/>
        <end position="88"/>
    </location>
</feature>
<evidence type="ECO:0000256" key="4">
    <source>
        <dbReference type="PROSITE-ProRule" id="PRU00703"/>
    </source>
</evidence>
<feature type="region of interest" description="Disordered" evidence="5">
    <location>
        <begin position="218"/>
        <end position="237"/>
    </location>
</feature>
<reference evidence="7 8" key="1">
    <citation type="journal article" date="2018" name="Mol. Biol. Evol.">
        <title>Broad Genomic Sampling Reveals a Smut Pathogenic Ancestry of the Fungal Clade Ustilaginomycotina.</title>
        <authorList>
            <person name="Kijpornyongpan T."/>
            <person name="Mondo S.J."/>
            <person name="Barry K."/>
            <person name="Sandor L."/>
            <person name="Lee J."/>
            <person name="Lipzen A."/>
            <person name="Pangilinan J."/>
            <person name="LaButti K."/>
            <person name="Hainaut M."/>
            <person name="Henrissat B."/>
            <person name="Grigoriev I.V."/>
            <person name="Spatafora J.W."/>
            <person name="Aime M.C."/>
        </authorList>
    </citation>
    <scope>NUCLEOTIDE SEQUENCE [LARGE SCALE GENOMIC DNA]</scope>
    <source>
        <strain evidence="7 8">MCA 4198</strain>
    </source>
</reference>
<feature type="domain" description="CBS" evidence="6">
    <location>
        <begin position="500"/>
        <end position="562"/>
    </location>
</feature>
<organism evidence="7 8">
    <name type="scientific">Acaromyces ingoldii</name>
    <dbReference type="NCBI Taxonomy" id="215250"/>
    <lineage>
        <taxon>Eukaryota</taxon>
        <taxon>Fungi</taxon>
        <taxon>Dikarya</taxon>
        <taxon>Basidiomycota</taxon>
        <taxon>Ustilaginomycotina</taxon>
        <taxon>Exobasidiomycetes</taxon>
        <taxon>Exobasidiales</taxon>
        <taxon>Cryptobasidiaceae</taxon>
        <taxon>Acaromyces</taxon>
    </lineage>
</organism>
<feature type="compositionally biased region" description="Pro residues" evidence="5">
    <location>
        <begin position="181"/>
        <end position="192"/>
    </location>
</feature>
<feature type="compositionally biased region" description="Polar residues" evidence="5">
    <location>
        <begin position="1"/>
        <end position="17"/>
    </location>
</feature>
<feature type="region of interest" description="Disordered" evidence="5">
    <location>
        <begin position="155"/>
        <end position="206"/>
    </location>
</feature>
<feature type="compositionally biased region" description="Basic and acidic residues" evidence="5">
    <location>
        <begin position="837"/>
        <end position="850"/>
    </location>
</feature>
<proteinExistence type="inferred from homology"/>
<dbReference type="AlphaFoldDB" id="A0A316YKW7"/>
<evidence type="ECO:0000256" key="5">
    <source>
        <dbReference type="SAM" id="MobiDB-lite"/>
    </source>
</evidence>
<dbReference type="GO" id="GO:0005737">
    <property type="term" value="C:cytoplasm"/>
    <property type="evidence" value="ECO:0007669"/>
    <property type="project" value="TreeGrafter"/>
</dbReference>
<feature type="compositionally biased region" description="Low complexity" evidence="5">
    <location>
        <begin position="193"/>
        <end position="206"/>
    </location>
</feature>
<sequence length="850" mass="88311">MEIQGSHTDASSSTRGQSRSEAHHRATSFSRSREGASSVSASAQSSASQVSSVGRRPSRRQVHGHPGAVATAIPGNASSVPGASTSALSAKKRRDRHAAALESIRDFLKGRSSYDGLPVSFRLVVLDTKLVVKPALDVMWQAGVVSAPLWQSTAESTTAPTTTAPFEPSAPAPAEELASTHPPPSGSGPPLTPASDPTLLSSASPSSNALSLPTAISLRQTSPGTSPSPSVILSESAQGPTSIAAARAAAAGAPPPGKAGFAGMLTVNDIIHLIQYYYHHSSYDNAAQDVERFRLEMLRDIEQALNVPQPPLLSIEPMRPLYEACELLIKTHARRLPLLDYDEQTGMETVISVLTQYRVLKFIAMNCRETAGLHRTIRALGIGTYVSTVRGVGSANASTSVSQQSSRPPSSAARGSVASPSQGASSRRSSDQSQSQFSLNPQMPPVASPGAVAASLAPQGSDLTTPTGGEGEDEKGQNFSAPTESSGGSGPAPASSSVLAQRYEPLATATLDTTVFDVVHMFSERGISAVPILDSDGYVVDLYEAVDVIDLVRTGAYQSLDLTIRQALARRPKDFGGVMTCGPDDSLASIFSLLRHRRIHRLVILEPEPFSVGVTSLAASLQKEEQQRREREEEATAPASRQRPAAPATAAAISGEEPRKRGRGKLVGILCLSDILKYVIGAPANTSKAGGAGIGGTPLASQRGSRSHSGTSGGAASGVSAGEVSSKVRLGSVSGGSSVGGGHLAGSEAESNDVGPLEGLPSTFEAEDPPGESTSSSLESSSQQPQPQQQQDQSQSMTHVPIAQSTTTAMPQHYPQQPLHQIGAGQSIDVPSTIQEHPSKEEGEAPHTAS</sequence>
<dbReference type="STRING" id="215250.A0A316YKW7"/>
<dbReference type="InterPro" id="IPR046342">
    <property type="entry name" value="CBS_dom_sf"/>
</dbReference>
<keyword evidence="2" id="KW-0677">Repeat</keyword>
<dbReference type="Proteomes" id="UP000245768">
    <property type="component" value="Unassembled WGS sequence"/>
</dbReference>
<dbReference type="EMBL" id="KZ819637">
    <property type="protein sequence ID" value="PWN89288.1"/>
    <property type="molecule type" value="Genomic_DNA"/>
</dbReference>
<feature type="compositionally biased region" description="Low complexity" evidence="5">
    <location>
        <begin position="480"/>
        <end position="496"/>
    </location>
</feature>
<dbReference type="GO" id="GO:0016208">
    <property type="term" value="F:AMP binding"/>
    <property type="evidence" value="ECO:0007669"/>
    <property type="project" value="TreeGrafter"/>
</dbReference>
<evidence type="ECO:0000313" key="8">
    <source>
        <dbReference type="Proteomes" id="UP000245768"/>
    </source>
</evidence>
<dbReference type="SUPFAM" id="SSF54631">
    <property type="entry name" value="CBS-domain pair"/>
    <property type="match status" value="3"/>
</dbReference>
<feature type="compositionally biased region" description="Low complexity" evidence="5">
    <location>
        <begin position="773"/>
        <end position="796"/>
    </location>
</feature>
<dbReference type="GO" id="GO:0031588">
    <property type="term" value="C:nucleotide-activated protein kinase complex"/>
    <property type="evidence" value="ECO:0007669"/>
    <property type="project" value="TreeGrafter"/>
</dbReference>
<keyword evidence="8" id="KW-1185">Reference proteome</keyword>
<evidence type="ECO:0000313" key="7">
    <source>
        <dbReference type="EMBL" id="PWN89288.1"/>
    </source>
</evidence>
<dbReference type="PANTHER" id="PTHR13780">
    <property type="entry name" value="AMP-ACTIVATED PROTEIN KINASE, GAMMA REGULATORY SUBUNIT"/>
    <property type="match status" value="1"/>
</dbReference>
<dbReference type="GO" id="GO:0005634">
    <property type="term" value="C:nucleus"/>
    <property type="evidence" value="ECO:0007669"/>
    <property type="project" value="TreeGrafter"/>
</dbReference>
<accession>A0A316YKW7</accession>
<name>A0A316YKW7_9BASI</name>
<dbReference type="PANTHER" id="PTHR13780:SF35">
    <property type="entry name" value="LD22662P"/>
    <property type="match status" value="1"/>
</dbReference>
<dbReference type="RefSeq" id="XP_025376486.1">
    <property type="nucleotide sequence ID" value="XM_025522081.1"/>
</dbReference>
<feature type="region of interest" description="Disordered" evidence="5">
    <location>
        <begin position="686"/>
        <end position="850"/>
    </location>
</feature>